<dbReference type="PANTHER" id="PTHR22947:SF7">
    <property type="entry name" value="MSP DOMAIN-CONTAINING PROTEIN-RELATED"/>
    <property type="match status" value="1"/>
</dbReference>
<feature type="domain" description="MSP" evidence="2">
    <location>
        <begin position="1"/>
        <end position="129"/>
    </location>
</feature>
<name>G0P5L2_CAEBE</name>
<dbReference type="Proteomes" id="UP000008068">
    <property type="component" value="Unassembled WGS sequence"/>
</dbReference>
<dbReference type="HOGENOM" id="CLU_1653666_0_0_1"/>
<dbReference type="InterPro" id="IPR013783">
    <property type="entry name" value="Ig-like_fold"/>
</dbReference>
<dbReference type="STRING" id="135651.G0P5L2"/>
<dbReference type="eggNOG" id="ENOG502SQPZ">
    <property type="taxonomic scope" value="Eukaryota"/>
</dbReference>
<evidence type="ECO:0000256" key="1">
    <source>
        <dbReference type="RuleBase" id="RU003425"/>
    </source>
</evidence>
<dbReference type="EMBL" id="GL380084">
    <property type="protein sequence ID" value="EGT45501.1"/>
    <property type="molecule type" value="Genomic_DNA"/>
</dbReference>
<organism evidence="4">
    <name type="scientific">Caenorhabditis brenneri</name>
    <name type="common">Nematode worm</name>
    <dbReference type="NCBI Taxonomy" id="135651"/>
    <lineage>
        <taxon>Eukaryota</taxon>
        <taxon>Metazoa</taxon>
        <taxon>Ecdysozoa</taxon>
        <taxon>Nematoda</taxon>
        <taxon>Chromadorea</taxon>
        <taxon>Rhabditida</taxon>
        <taxon>Rhabditina</taxon>
        <taxon>Rhabditomorpha</taxon>
        <taxon>Rhabditoidea</taxon>
        <taxon>Rhabditidae</taxon>
        <taxon>Peloderinae</taxon>
        <taxon>Caenorhabditis</taxon>
    </lineage>
</organism>
<dbReference type="FunFam" id="2.60.40.10:FF:002024">
    <property type="entry name" value="Sperm-specific class P protein 19"/>
    <property type="match status" value="1"/>
</dbReference>
<accession>G0P5L2</accession>
<keyword evidence="1" id="KW-0963">Cytoplasm</keyword>
<dbReference type="InterPro" id="IPR051774">
    <property type="entry name" value="Sperm-specific_class_P"/>
</dbReference>
<dbReference type="SUPFAM" id="SSF49354">
    <property type="entry name" value="PapD-like"/>
    <property type="match status" value="1"/>
</dbReference>
<dbReference type="PROSITE" id="PS50202">
    <property type="entry name" value="MSP"/>
    <property type="match status" value="1"/>
</dbReference>
<keyword evidence="1" id="KW-0206">Cytoskeleton</keyword>
<dbReference type="PANTHER" id="PTHR22947">
    <property type="entry name" value="MAJOR SPERM PROTEIN"/>
    <property type="match status" value="1"/>
</dbReference>
<dbReference type="OrthoDB" id="264603at2759"/>
<proteinExistence type="predicted"/>
<gene>
    <name evidence="3" type="ORF">CAEBREN_16391</name>
</gene>
<evidence type="ECO:0000313" key="3">
    <source>
        <dbReference type="EMBL" id="EGT45501.1"/>
    </source>
</evidence>
<evidence type="ECO:0000313" key="4">
    <source>
        <dbReference type="Proteomes" id="UP000008068"/>
    </source>
</evidence>
<reference evidence="4" key="1">
    <citation type="submission" date="2011-07" db="EMBL/GenBank/DDBJ databases">
        <authorList>
            <consortium name="Caenorhabditis brenneri Sequencing and Analysis Consortium"/>
            <person name="Wilson R.K."/>
        </authorList>
    </citation>
    <scope>NUCLEOTIDE SEQUENCE [LARGE SCALE GENOMIC DNA]</scope>
    <source>
        <strain evidence="4">PB2801</strain>
    </source>
</reference>
<dbReference type="Pfam" id="PF00635">
    <property type="entry name" value="Motile_Sperm"/>
    <property type="match status" value="1"/>
</dbReference>
<dbReference type="AlphaFoldDB" id="G0P5L2"/>
<comment type="function">
    <text evidence="1">Central component in molecular interactions underlying sperm crawling. Forms an extensive filament system that extends from sperm villipoda, along the leading edge of the pseudopod.</text>
</comment>
<keyword evidence="4" id="KW-1185">Reference proteome</keyword>
<sequence>MSLTADPQACTVPAAKGASTHKLVNAGAEKLVFKIKSSNNNEYRISPVFGLIDPSGSKDLTITRTAGAPKEDKLLIYFGPAPADATDPQAAFGAITAAGTVTIPFWGKHLWSLDRLAELDDLEEKIKECLKKAFTDENDFEFDDSSRSMSSVSRNSEVRVASIKVEVSVKTEMHLQKTHDSCTLAPEYGTSLFQ</sequence>
<dbReference type="InParanoid" id="G0P5L2"/>
<evidence type="ECO:0000259" key="2">
    <source>
        <dbReference type="PROSITE" id="PS50202"/>
    </source>
</evidence>
<dbReference type="InterPro" id="IPR008962">
    <property type="entry name" value="PapD-like_sf"/>
</dbReference>
<protein>
    <recommendedName>
        <fullName evidence="1">Major sperm protein</fullName>
    </recommendedName>
</protein>
<dbReference type="InterPro" id="IPR000535">
    <property type="entry name" value="MSP_dom"/>
</dbReference>
<dbReference type="Gene3D" id="2.60.40.10">
    <property type="entry name" value="Immunoglobulins"/>
    <property type="match status" value="1"/>
</dbReference>